<gene>
    <name evidence="1" type="ORF">KUCAC02_030845</name>
</gene>
<comment type="caution">
    <text evidence="1">The sequence shown here is derived from an EMBL/GenBank/DDBJ whole genome shotgun (WGS) entry which is preliminary data.</text>
</comment>
<organism evidence="1 2">
    <name type="scientific">Chaenocephalus aceratus</name>
    <name type="common">Blackfin icefish</name>
    <name type="synonym">Chaenichthys aceratus</name>
    <dbReference type="NCBI Taxonomy" id="36190"/>
    <lineage>
        <taxon>Eukaryota</taxon>
        <taxon>Metazoa</taxon>
        <taxon>Chordata</taxon>
        <taxon>Craniata</taxon>
        <taxon>Vertebrata</taxon>
        <taxon>Euteleostomi</taxon>
        <taxon>Actinopterygii</taxon>
        <taxon>Neopterygii</taxon>
        <taxon>Teleostei</taxon>
        <taxon>Neoteleostei</taxon>
        <taxon>Acanthomorphata</taxon>
        <taxon>Eupercaria</taxon>
        <taxon>Perciformes</taxon>
        <taxon>Notothenioidei</taxon>
        <taxon>Channichthyidae</taxon>
        <taxon>Chaenocephalus</taxon>
    </lineage>
</organism>
<sequence>MMRPAEAEGEAACRQRVALERHAASEEGALQFEQGDVILVLDDTQQVGGFLGIREESWKQNQDLKHSGIFSEKLLQPEKDE</sequence>
<dbReference type="Proteomes" id="UP001057452">
    <property type="component" value="Chromosome 5"/>
</dbReference>
<evidence type="ECO:0000313" key="2">
    <source>
        <dbReference type="Proteomes" id="UP001057452"/>
    </source>
</evidence>
<dbReference type="EMBL" id="CM043789">
    <property type="protein sequence ID" value="KAI4827453.1"/>
    <property type="molecule type" value="Genomic_DNA"/>
</dbReference>
<evidence type="ECO:0000313" key="1">
    <source>
        <dbReference type="EMBL" id="KAI4827453.1"/>
    </source>
</evidence>
<reference evidence="1" key="1">
    <citation type="submission" date="2022-05" db="EMBL/GenBank/DDBJ databases">
        <title>Chromosome-level genome of Chaenocephalus aceratus.</title>
        <authorList>
            <person name="Park H."/>
        </authorList>
    </citation>
    <scope>NUCLEOTIDE SEQUENCE</scope>
    <source>
        <strain evidence="1">KU_202001</strain>
    </source>
</reference>
<name>A0ACB9XKR7_CHAAC</name>
<keyword evidence="2" id="KW-1185">Reference proteome</keyword>
<accession>A0ACB9XKR7</accession>
<protein>
    <submittedName>
        <fullName evidence="1">Uncharacterized protein</fullName>
    </submittedName>
</protein>
<proteinExistence type="predicted"/>